<evidence type="ECO:0000256" key="3">
    <source>
        <dbReference type="ARBA" id="ARBA00022454"/>
    </source>
</evidence>
<dbReference type="Proteomes" id="UP000502823">
    <property type="component" value="Unassembled WGS sequence"/>
</dbReference>
<keyword evidence="5" id="KW-0227">DNA damage</keyword>
<dbReference type="GO" id="GO:0008270">
    <property type="term" value="F:zinc ion binding"/>
    <property type="evidence" value="ECO:0007669"/>
    <property type="project" value="UniProtKB-KW"/>
</dbReference>
<keyword evidence="3" id="KW-0158">Chromosome</keyword>
<feature type="region of interest" description="Disordered" evidence="10">
    <location>
        <begin position="571"/>
        <end position="594"/>
    </location>
</feature>
<name>A0A6L2PXT5_COPFO</name>
<feature type="region of interest" description="Disordered" evidence="10">
    <location>
        <begin position="323"/>
        <end position="347"/>
    </location>
</feature>
<keyword evidence="13" id="KW-1185">Reference proteome</keyword>
<feature type="region of interest" description="Disordered" evidence="10">
    <location>
        <begin position="613"/>
        <end position="638"/>
    </location>
</feature>
<feature type="compositionally biased region" description="Basic and acidic residues" evidence="10">
    <location>
        <begin position="435"/>
        <end position="459"/>
    </location>
</feature>
<evidence type="ECO:0000256" key="1">
    <source>
        <dbReference type="ARBA" id="ARBA00004286"/>
    </source>
</evidence>
<keyword evidence="6" id="KW-0863">Zinc-finger</keyword>
<feature type="compositionally biased region" description="Basic and acidic residues" evidence="10">
    <location>
        <begin position="578"/>
        <end position="592"/>
    </location>
</feature>
<evidence type="ECO:0000313" key="12">
    <source>
        <dbReference type="EMBL" id="GFG36062.1"/>
    </source>
</evidence>
<evidence type="ECO:0000259" key="11">
    <source>
        <dbReference type="Pfam" id="PF09740"/>
    </source>
</evidence>
<evidence type="ECO:0000256" key="7">
    <source>
        <dbReference type="ARBA" id="ARBA00022833"/>
    </source>
</evidence>
<accession>A0A6L2PXT5</accession>
<dbReference type="InterPro" id="IPR018610">
    <property type="entry name" value="UVSSA"/>
</dbReference>
<dbReference type="Pfam" id="PF20867">
    <property type="entry name" value="UVSSA_N"/>
    <property type="match status" value="1"/>
</dbReference>
<dbReference type="EMBL" id="BLKM01006038">
    <property type="protein sequence ID" value="GFG36062.1"/>
    <property type="molecule type" value="Genomic_DNA"/>
</dbReference>
<dbReference type="InParanoid" id="A0A6L2PXT5"/>
<proteinExistence type="inferred from homology"/>
<dbReference type="OrthoDB" id="5594015at2759"/>
<feature type="compositionally biased region" description="Acidic residues" evidence="10">
    <location>
        <begin position="330"/>
        <end position="343"/>
    </location>
</feature>
<evidence type="ECO:0000313" key="13">
    <source>
        <dbReference type="Proteomes" id="UP000502823"/>
    </source>
</evidence>
<evidence type="ECO:0000256" key="10">
    <source>
        <dbReference type="SAM" id="MobiDB-lite"/>
    </source>
</evidence>
<feature type="compositionally biased region" description="Polar residues" evidence="10">
    <location>
        <begin position="194"/>
        <end position="208"/>
    </location>
</feature>
<protein>
    <recommendedName>
        <fullName evidence="11">UV-stimulated scaffold protein A C-terminal domain-containing protein</fullName>
    </recommendedName>
</protein>
<reference evidence="13" key="1">
    <citation type="submission" date="2020-01" db="EMBL/GenBank/DDBJ databases">
        <title>Draft genome sequence of the Termite Coptotermes fromosanus.</title>
        <authorList>
            <person name="Itakura S."/>
            <person name="Yosikawa Y."/>
            <person name="Umezawa K."/>
        </authorList>
    </citation>
    <scope>NUCLEOTIDE SEQUENCE [LARGE SCALE GENOMIC DNA]</scope>
</reference>
<dbReference type="GO" id="GO:0000993">
    <property type="term" value="F:RNA polymerase II complex binding"/>
    <property type="evidence" value="ECO:0007669"/>
    <property type="project" value="TreeGrafter"/>
</dbReference>
<feature type="compositionally biased region" description="Basic residues" evidence="10">
    <location>
        <begin position="619"/>
        <end position="629"/>
    </location>
</feature>
<dbReference type="PANTHER" id="PTHR28670:SF1">
    <property type="entry name" value="UV-STIMULATED SCAFFOLD PROTEIN A"/>
    <property type="match status" value="1"/>
</dbReference>
<keyword evidence="9" id="KW-0234">DNA repair</keyword>
<evidence type="ECO:0000256" key="2">
    <source>
        <dbReference type="ARBA" id="ARBA00009240"/>
    </source>
</evidence>
<evidence type="ECO:0000256" key="4">
    <source>
        <dbReference type="ARBA" id="ARBA00022723"/>
    </source>
</evidence>
<keyword evidence="4" id="KW-0479">Metal-binding</keyword>
<dbReference type="InterPro" id="IPR049408">
    <property type="entry name" value="UVSSA_N_a-solenoid_rpt"/>
</dbReference>
<keyword evidence="7" id="KW-0862">Zinc</keyword>
<dbReference type="PANTHER" id="PTHR28670">
    <property type="entry name" value="UV-STIMULATED SCAFFOLD PROTEIN A"/>
    <property type="match status" value="1"/>
</dbReference>
<evidence type="ECO:0000256" key="5">
    <source>
        <dbReference type="ARBA" id="ARBA00022763"/>
    </source>
</evidence>
<comment type="subcellular location">
    <subcellularLocation>
        <location evidence="1">Chromosome</location>
    </subcellularLocation>
</comment>
<sequence>MDLTCETSYDRLLPPPRAVALSLKRMALKCIQDWNRKYGDGYKKLQLGYNFLKHCKKVDFNALQIEMSAEQARQQEQERRQNLINQEKMKKITTEINEMQPEITNTLTALENCICLLFPTPEDFFIHDENGTEIKPESSTERPSLTNCSITNQIEGENKINEEQGLHQKDSIYKLNDINRKLEQNKNTVENDDVPSTSTPKIGNNNDGGDSMEEDNLDSESEMSAEEDVDFREYGMLNSKYSIEVNVNTESASIKQTADNAAIFENANDMYMLINNRFLPAVKKWIQVITKASGNSDQLKKVLDLKNSLETATKKYMELKQHTITSDASDSSDSDFEEVEEKDGYEKTANQDVPVCALSTGTVFGIKKCHTTADNQSSWNICSGENSEMDPTSAQSTLSILKSAKMAMSNSSKKESTNSTVAACSKNEETLTSDSTRDEKAQEEPVHSTSKDKSLPSSEESRKAKLLAVAPKLPFDIDLYHWEDDRIKAPTMVAVRAEGSRFWYTSLEELEEVPVPDGVPSLRTRVIEFTGKFEPVQWACRAPLPSGKLCPRRDRYKCPFHGPIVARDKTGKCTNPENAERVSKEKEEDSKACPDWQDPQLLEEIKQATGVDLKMPDKTKRKGNKKKKQTDKQKYPGLTDISVKQNTPYIRLSKKIFKRGTVKRVARAMDAADHKRFRDKYGDQFNYVYNTV</sequence>
<organism evidence="12 13">
    <name type="scientific">Coptotermes formosanus</name>
    <name type="common">Formosan subterranean termite</name>
    <dbReference type="NCBI Taxonomy" id="36987"/>
    <lineage>
        <taxon>Eukaryota</taxon>
        <taxon>Metazoa</taxon>
        <taxon>Ecdysozoa</taxon>
        <taxon>Arthropoda</taxon>
        <taxon>Hexapoda</taxon>
        <taxon>Insecta</taxon>
        <taxon>Pterygota</taxon>
        <taxon>Neoptera</taxon>
        <taxon>Polyneoptera</taxon>
        <taxon>Dictyoptera</taxon>
        <taxon>Blattodea</taxon>
        <taxon>Blattoidea</taxon>
        <taxon>Termitoidae</taxon>
        <taxon>Rhinotermitidae</taxon>
        <taxon>Coptotermes</taxon>
    </lineage>
</organism>
<evidence type="ECO:0000256" key="8">
    <source>
        <dbReference type="ARBA" id="ARBA00023054"/>
    </source>
</evidence>
<feature type="region of interest" description="Disordered" evidence="10">
    <location>
        <begin position="183"/>
        <end position="225"/>
    </location>
</feature>
<keyword evidence="8" id="KW-0175">Coiled coil</keyword>
<feature type="domain" description="UV-stimulated scaffold protein A C-terminal" evidence="11">
    <location>
        <begin position="470"/>
        <end position="575"/>
    </location>
</feature>
<evidence type="ECO:0000256" key="9">
    <source>
        <dbReference type="ARBA" id="ARBA00023204"/>
    </source>
</evidence>
<dbReference type="GO" id="GO:0009411">
    <property type="term" value="P:response to UV"/>
    <property type="evidence" value="ECO:0007669"/>
    <property type="project" value="InterPro"/>
</dbReference>
<evidence type="ECO:0000256" key="6">
    <source>
        <dbReference type="ARBA" id="ARBA00022771"/>
    </source>
</evidence>
<comment type="caution">
    <text evidence="12">The sequence shown here is derived from an EMBL/GenBank/DDBJ whole genome shotgun (WGS) entry which is preliminary data.</text>
</comment>
<dbReference type="GO" id="GO:0006283">
    <property type="term" value="P:transcription-coupled nucleotide-excision repair"/>
    <property type="evidence" value="ECO:0007669"/>
    <property type="project" value="TreeGrafter"/>
</dbReference>
<gene>
    <name evidence="12" type="ORF">Cfor_01727</name>
</gene>
<dbReference type="Pfam" id="PF09740">
    <property type="entry name" value="DUF2043"/>
    <property type="match status" value="1"/>
</dbReference>
<dbReference type="InterPro" id="IPR049431">
    <property type="entry name" value="UVSSA_C"/>
</dbReference>
<feature type="compositionally biased region" description="Acidic residues" evidence="10">
    <location>
        <begin position="210"/>
        <end position="225"/>
    </location>
</feature>
<comment type="similarity">
    <text evidence="2">Belongs to the UVSSA family.</text>
</comment>
<dbReference type="AlphaFoldDB" id="A0A6L2PXT5"/>
<dbReference type="GO" id="GO:0005694">
    <property type="term" value="C:chromosome"/>
    <property type="evidence" value="ECO:0007669"/>
    <property type="project" value="UniProtKB-SubCell"/>
</dbReference>
<feature type="region of interest" description="Disordered" evidence="10">
    <location>
        <begin position="409"/>
        <end position="459"/>
    </location>
</feature>